<accession>A0A1T1E4J8</accession>
<dbReference type="Proteomes" id="UP000191008">
    <property type="component" value="Unassembled WGS sequence"/>
</dbReference>
<dbReference type="EMBL" id="MVIT01000018">
    <property type="protein sequence ID" value="OOV48010.1"/>
    <property type="molecule type" value="Genomic_DNA"/>
</dbReference>
<evidence type="ECO:0000313" key="2">
    <source>
        <dbReference type="Proteomes" id="UP000191008"/>
    </source>
</evidence>
<sequence>MFIKIFLIQIFKFTTLKHFLNFNAFSKTFDIIVVYKIQRTHSQHSIKGPLFYDSPFYTSVHLGFYVFLTYQFEFVIRIRILYFDNFINIYTGKKD</sequence>
<comment type="caution">
    <text evidence="1">The sequence shown here is derived from an EMBL/GenBank/DDBJ whole genome shotgun (WGS) entry which is preliminary data.</text>
</comment>
<gene>
    <name evidence="1" type="ORF">B1J93_00510</name>
</gene>
<proteinExistence type="predicted"/>
<dbReference type="AlphaFoldDB" id="A0A1T1E4J8"/>
<evidence type="ECO:0000313" key="1">
    <source>
        <dbReference type="EMBL" id="OOV48010.1"/>
    </source>
</evidence>
<reference evidence="1 2" key="1">
    <citation type="submission" date="2017-02" db="EMBL/GenBank/DDBJ databases">
        <title>Comparative genomic analysis of Brazilian Leptospira kirschneri strains of different serogroups.</title>
        <authorList>
            <person name="Moreno L.Z."/>
            <person name="Miraglia F."/>
            <person name="Kremer F.S."/>
            <person name="Eslabao M.R."/>
            <person name="Lilenbaum W."/>
            <person name="Dellagostin O.A."/>
            <person name="Moreno A.M."/>
        </authorList>
    </citation>
    <scope>NUCLEOTIDE SEQUENCE [LARGE SCALE GENOMIC DNA]</scope>
    <source>
        <strain evidence="1 2">M110/06</strain>
    </source>
</reference>
<organism evidence="1 2">
    <name type="scientific">Leptospira kirschneri serovar Pomona</name>
    <dbReference type="NCBI Taxonomy" id="561005"/>
    <lineage>
        <taxon>Bacteria</taxon>
        <taxon>Pseudomonadati</taxon>
        <taxon>Spirochaetota</taxon>
        <taxon>Spirochaetia</taxon>
        <taxon>Leptospirales</taxon>
        <taxon>Leptospiraceae</taxon>
        <taxon>Leptospira</taxon>
    </lineage>
</organism>
<protein>
    <submittedName>
        <fullName evidence="1">Uncharacterized protein</fullName>
    </submittedName>
</protein>
<name>A0A1T1E4J8_9LEPT</name>